<protein>
    <submittedName>
        <fullName evidence="1">Uncharacterized protein</fullName>
    </submittedName>
</protein>
<gene>
    <name evidence="1" type="ORF">GCM10022231_36720</name>
</gene>
<dbReference type="Proteomes" id="UP001418444">
    <property type="component" value="Unassembled WGS sequence"/>
</dbReference>
<sequence>MRILMITKRCVIYAKDVQRITGRSERYSHDVLRKIREHLEKGEKQFVTVAEFSAFSGIPEEKLREYIF</sequence>
<organism evidence="1 2">
    <name type="scientific">Gordonia caeni</name>
    <dbReference type="NCBI Taxonomy" id="1007097"/>
    <lineage>
        <taxon>Bacteria</taxon>
        <taxon>Bacillati</taxon>
        <taxon>Actinomycetota</taxon>
        <taxon>Actinomycetes</taxon>
        <taxon>Mycobacteriales</taxon>
        <taxon>Gordoniaceae</taxon>
        <taxon>Gordonia</taxon>
    </lineage>
</organism>
<keyword evidence="2" id="KW-1185">Reference proteome</keyword>
<reference evidence="2" key="1">
    <citation type="journal article" date="2019" name="Int. J. Syst. Evol. Microbiol.">
        <title>The Global Catalogue of Microorganisms (GCM) 10K type strain sequencing project: providing services to taxonomists for standard genome sequencing and annotation.</title>
        <authorList>
            <consortium name="The Broad Institute Genomics Platform"/>
            <consortium name="The Broad Institute Genome Sequencing Center for Infectious Disease"/>
            <person name="Wu L."/>
            <person name="Ma J."/>
        </authorList>
    </citation>
    <scope>NUCLEOTIDE SEQUENCE [LARGE SCALE GENOMIC DNA]</scope>
    <source>
        <strain evidence="2">JCM 16923</strain>
    </source>
</reference>
<evidence type="ECO:0000313" key="2">
    <source>
        <dbReference type="Proteomes" id="UP001418444"/>
    </source>
</evidence>
<evidence type="ECO:0000313" key="1">
    <source>
        <dbReference type="EMBL" id="GAA3972073.1"/>
    </source>
</evidence>
<name>A0ABP7PYD0_9ACTN</name>
<comment type="caution">
    <text evidence="1">The sequence shown here is derived from an EMBL/GenBank/DDBJ whole genome shotgun (WGS) entry which is preliminary data.</text>
</comment>
<proteinExistence type="predicted"/>
<accession>A0ABP7PYD0</accession>
<dbReference type="EMBL" id="BAAAZW010000030">
    <property type="protein sequence ID" value="GAA3972073.1"/>
    <property type="molecule type" value="Genomic_DNA"/>
</dbReference>